<comment type="caution">
    <text evidence="7">The sequence shown here is derived from an EMBL/GenBank/DDBJ whole genome shotgun (WGS) entry which is preliminary data.</text>
</comment>
<evidence type="ECO:0000256" key="5">
    <source>
        <dbReference type="HAMAP-Rule" id="MF_03188"/>
    </source>
</evidence>
<sequence length="233" mass="26981">MCNNSNLRFKNIKKKIEVKMNEIVEELNTSELGTKQFWEQRYIEEIENFNKFGDPGEIWFGEDSAERVINWIVCSNIKESKILDIGCGNGMFLIELAREGFTNLFGTDYSQNAINLAKAIAHKQDFSWINYCVKDILAEEFNHTFDIIHDKGTYDAICLNENPKDAREKYTNIILKSLNKDGYFIITSCNWTKDELNMQFKSKFTPVEIIPTPQFKFGGKVGHLVTTVIYKTI</sequence>
<reference evidence="7 8" key="1">
    <citation type="submission" date="2023-03" db="EMBL/GenBank/DDBJ databases">
        <title>Genome insight into feeding habits of ladybird beetles.</title>
        <authorList>
            <person name="Li H.-S."/>
            <person name="Huang Y.-H."/>
            <person name="Pang H."/>
        </authorList>
    </citation>
    <scope>NUCLEOTIDE SEQUENCE [LARGE SCALE GENOMIC DNA]</scope>
    <source>
        <strain evidence="7">SYSU_2023b</strain>
        <tissue evidence="7">Whole body</tissue>
    </source>
</reference>
<comment type="function">
    <text evidence="5">S-adenosyl-L-methionine-dependent protein-lysine N-methyltransferase that methylates elongation factor 1-alpha.</text>
</comment>
<comment type="similarity">
    <text evidence="5">Belongs to the class I-like SAM-binding methyltransferase superfamily. EFM4 family.</text>
</comment>
<name>A0AAW1UP63_9CUCU</name>
<dbReference type="GO" id="GO:0005737">
    <property type="term" value="C:cytoplasm"/>
    <property type="evidence" value="ECO:0007669"/>
    <property type="project" value="UniProtKB-SubCell"/>
</dbReference>
<dbReference type="PANTHER" id="PTHR12843">
    <property type="entry name" value="PROTEIN-LYSINE N-METHYLTRANSFERASE METTL10"/>
    <property type="match status" value="1"/>
</dbReference>
<keyword evidence="2 5" id="KW-0489">Methyltransferase</keyword>
<evidence type="ECO:0000256" key="1">
    <source>
        <dbReference type="ARBA" id="ARBA00022490"/>
    </source>
</evidence>
<evidence type="ECO:0000256" key="2">
    <source>
        <dbReference type="ARBA" id="ARBA00022603"/>
    </source>
</evidence>
<protein>
    <recommendedName>
        <fullName evidence="5">Protein-lysine N-methyltransferase WA026_023309</fullName>
        <ecNumber evidence="5">2.1.1.-</ecNumber>
    </recommendedName>
</protein>
<dbReference type="InterPro" id="IPR029063">
    <property type="entry name" value="SAM-dependent_MTases_sf"/>
</dbReference>
<dbReference type="EC" id="2.1.1.-" evidence="5"/>
<dbReference type="GO" id="GO:0032259">
    <property type="term" value="P:methylation"/>
    <property type="evidence" value="ECO:0007669"/>
    <property type="project" value="UniProtKB-KW"/>
</dbReference>
<dbReference type="InterPro" id="IPR026635">
    <property type="entry name" value="Efm4/METTL10"/>
</dbReference>
<organism evidence="7 8">
    <name type="scientific">Henosepilachna vigintioctopunctata</name>
    <dbReference type="NCBI Taxonomy" id="420089"/>
    <lineage>
        <taxon>Eukaryota</taxon>
        <taxon>Metazoa</taxon>
        <taxon>Ecdysozoa</taxon>
        <taxon>Arthropoda</taxon>
        <taxon>Hexapoda</taxon>
        <taxon>Insecta</taxon>
        <taxon>Pterygota</taxon>
        <taxon>Neoptera</taxon>
        <taxon>Endopterygota</taxon>
        <taxon>Coleoptera</taxon>
        <taxon>Polyphaga</taxon>
        <taxon>Cucujiformia</taxon>
        <taxon>Coccinelloidea</taxon>
        <taxon>Coccinellidae</taxon>
        <taxon>Epilachninae</taxon>
        <taxon>Epilachnini</taxon>
        <taxon>Henosepilachna</taxon>
    </lineage>
</organism>
<evidence type="ECO:0000313" key="8">
    <source>
        <dbReference type="Proteomes" id="UP001431783"/>
    </source>
</evidence>
<dbReference type="SUPFAM" id="SSF53335">
    <property type="entry name" value="S-adenosyl-L-methionine-dependent methyltransferases"/>
    <property type="match status" value="1"/>
</dbReference>
<keyword evidence="3 5" id="KW-0808">Transferase</keyword>
<evidence type="ECO:0000259" key="6">
    <source>
        <dbReference type="Pfam" id="PF13847"/>
    </source>
</evidence>
<dbReference type="Pfam" id="PF13847">
    <property type="entry name" value="Methyltransf_31"/>
    <property type="match status" value="1"/>
</dbReference>
<dbReference type="PANTHER" id="PTHR12843:SF5">
    <property type="entry name" value="EEF1A LYSINE METHYLTRANSFERASE 2"/>
    <property type="match status" value="1"/>
</dbReference>
<dbReference type="InterPro" id="IPR025714">
    <property type="entry name" value="Methyltranfer_dom"/>
</dbReference>
<comment type="subcellular location">
    <subcellularLocation>
        <location evidence="5">Cytoplasm</location>
    </subcellularLocation>
</comment>
<dbReference type="Proteomes" id="UP001431783">
    <property type="component" value="Unassembled WGS sequence"/>
</dbReference>
<dbReference type="EMBL" id="JARQZJ010000083">
    <property type="protein sequence ID" value="KAK9882795.1"/>
    <property type="molecule type" value="Genomic_DNA"/>
</dbReference>
<dbReference type="Gene3D" id="3.40.50.150">
    <property type="entry name" value="Vaccinia Virus protein VP39"/>
    <property type="match status" value="1"/>
</dbReference>
<gene>
    <name evidence="7" type="ORF">WA026_023309</name>
</gene>
<dbReference type="GO" id="GO:0016279">
    <property type="term" value="F:protein-lysine N-methyltransferase activity"/>
    <property type="evidence" value="ECO:0007669"/>
    <property type="project" value="UniProtKB-UniRule"/>
</dbReference>
<evidence type="ECO:0000313" key="7">
    <source>
        <dbReference type="EMBL" id="KAK9882795.1"/>
    </source>
</evidence>
<proteinExistence type="inferred from homology"/>
<keyword evidence="1 5" id="KW-0963">Cytoplasm</keyword>
<accession>A0AAW1UP63</accession>
<feature type="domain" description="Methyltransferase" evidence="6">
    <location>
        <begin position="78"/>
        <end position="205"/>
    </location>
</feature>
<dbReference type="CDD" id="cd02440">
    <property type="entry name" value="AdoMet_MTases"/>
    <property type="match status" value="1"/>
</dbReference>
<dbReference type="AlphaFoldDB" id="A0AAW1UP63"/>
<evidence type="ECO:0000256" key="4">
    <source>
        <dbReference type="ARBA" id="ARBA00022691"/>
    </source>
</evidence>
<dbReference type="HAMAP" id="MF_03188">
    <property type="entry name" value="Methyltr_EFM4"/>
    <property type="match status" value="1"/>
</dbReference>
<evidence type="ECO:0000256" key="3">
    <source>
        <dbReference type="ARBA" id="ARBA00022679"/>
    </source>
</evidence>
<keyword evidence="8" id="KW-1185">Reference proteome</keyword>
<keyword evidence="4 5" id="KW-0949">S-adenosyl-L-methionine</keyword>